<evidence type="ECO:0000259" key="2">
    <source>
        <dbReference type="PROSITE" id="PS00028"/>
    </source>
</evidence>
<dbReference type="Proteomes" id="UP000275078">
    <property type="component" value="Unassembled WGS sequence"/>
</dbReference>
<organism evidence="3 4">
    <name type="scientific">Ascobolus immersus RN42</name>
    <dbReference type="NCBI Taxonomy" id="1160509"/>
    <lineage>
        <taxon>Eukaryota</taxon>
        <taxon>Fungi</taxon>
        <taxon>Dikarya</taxon>
        <taxon>Ascomycota</taxon>
        <taxon>Pezizomycotina</taxon>
        <taxon>Pezizomycetes</taxon>
        <taxon>Pezizales</taxon>
        <taxon>Ascobolaceae</taxon>
        <taxon>Ascobolus</taxon>
    </lineage>
</organism>
<keyword evidence="4" id="KW-1185">Reference proteome</keyword>
<gene>
    <name evidence="3" type="ORF">BJ508DRAFT_328232</name>
</gene>
<reference evidence="3 4" key="1">
    <citation type="journal article" date="2018" name="Nat. Ecol. Evol.">
        <title>Pezizomycetes genomes reveal the molecular basis of ectomycorrhizal truffle lifestyle.</title>
        <authorList>
            <person name="Murat C."/>
            <person name="Payen T."/>
            <person name="Noel B."/>
            <person name="Kuo A."/>
            <person name="Morin E."/>
            <person name="Chen J."/>
            <person name="Kohler A."/>
            <person name="Krizsan K."/>
            <person name="Balestrini R."/>
            <person name="Da Silva C."/>
            <person name="Montanini B."/>
            <person name="Hainaut M."/>
            <person name="Levati E."/>
            <person name="Barry K.W."/>
            <person name="Belfiori B."/>
            <person name="Cichocki N."/>
            <person name="Clum A."/>
            <person name="Dockter R.B."/>
            <person name="Fauchery L."/>
            <person name="Guy J."/>
            <person name="Iotti M."/>
            <person name="Le Tacon F."/>
            <person name="Lindquist E.A."/>
            <person name="Lipzen A."/>
            <person name="Malagnac F."/>
            <person name="Mello A."/>
            <person name="Molinier V."/>
            <person name="Miyauchi S."/>
            <person name="Poulain J."/>
            <person name="Riccioni C."/>
            <person name="Rubini A."/>
            <person name="Sitrit Y."/>
            <person name="Splivallo R."/>
            <person name="Traeger S."/>
            <person name="Wang M."/>
            <person name="Zifcakova L."/>
            <person name="Wipf D."/>
            <person name="Zambonelli A."/>
            <person name="Paolocci F."/>
            <person name="Nowrousian M."/>
            <person name="Ottonello S."/>
            <person name="Baldrian P."/>
            <person name="Spatafora J.W."/>
            <person name="Henrissat B."/>
            <person name="Nagy L.G."/>
            <person name="Aury J.M."/>
            <person name="Wincker P."/>
            <person name="Grigoriev I.V."/>
            <person name="Bonfante P."/>
            <person name="Martin F.M."/>
        </authorList>
    </citation>
    <scope>NUCLEOTIDE SEQUENCE [LARGE SCALE GENOMIC DNA]</scope>
    <source>
        <strain evidence="3 4">RN42</strain>
    </source>
</reference>
<dbReference type="PROSITE" id="PS00028">
    <property type="entry name" value="ZINC_FINGER_C2H2_1"/>
    <property type="match status" value="1"/>
</dbReference>
<dbReference type="AlphaFoldDB" id="A0A3N4I5X7"/>
<feature type="region of interest" description="Disordered" evidence="1">
    <location>
        <begin position="314"/>
        <end position="335"/>
    </location>
</feature>
<accession>A0A3N4I5X7</accession>
<protein>
    <recommendedName>
        <fullName evidence="2">C2H2-type domain-containing protein</fullName>
    </recommendedName>
</protein>
<name>A0A3N4I5X7_ASCIM</name>
<sequence>MPLPTTFVCDFPECPTTFYSYNRCLHHFLGVHHTGVENVYSLAEPEQRVVATESWTIPNVKIIGAQNGDGSWRFACAVKDCTYHTSSEEELKRHCVSHQHPLTFRQKGLHRFFREGSGTEASFFFLSDPQETLNRHPDITFDCCFPSGRNSYLASFCNKTANSISRKQRENAQQAEAAALAISNAINKLKILFQVNAQTTILDEALNTLNGQPGFNFDASIARLDDMIKMWKDSVRAIEASMISAGRISPEVEAMLLNNTVDGTVIEEKKTAIELGRTKGDTLSAITIPPPIMSPILAVTTKSRPPRKPVRLNCPPTPSNPVPFSPHPSGCTKTTSPAAIATEAFDFIG</sequence>
<dbReference type="InterPro" id="IPR013087">
    <property type="entry name" value="Znf_C2H2_type"/>
</dbReference>
<proteinExistence type="predicted"/>
<evidence type="ECO:0000256" key="1">
    <source>
        <dbReference type="SAM" id="MobiDB-lite"/>
    </source>
</evidence>
<evidence type="ECO:0000313" key="4">
    <source>
        <dbReference type="Proteomes" id="UP000275078"/>
    </source>
</evidence>
<evidence type="ECO:0000313" key="3">
    <source>
        <dbReference type="EMBL" id="RPA79510.1"/>
    </source>
</evidence>
<feature type="domain" description="C2H2-type" evidence="2">
    <location>
        <begin position="9"/>
        <end position="33"/>
    </location>
</feature>
<dbReference type="EMBL" id="ML119698">
    <property type="protein sequence ID" value="RPA79510.1"/>
    <property type="molecule type" value="Genomic_DNA"/>
</dbReference>
<feature type="compositionally biased region" description="Pro residues" evidence="1">
    <location>
        <begin position="315"/>
        <end position="326"/>
    </location>
</feature>
<dbReference type="SMART" id="SM00355">
    <property type="entry name" value="ZnF_C2H2"/>
    <property type="match status" value="2"/>
</dbReference>